<dbReference type="WBParaSite" id="ACRNAN_scaffold3924.g15709.t1">
    <property type="protein sequence ID" value="ACRNAN_scaffold3924.g15709.t1"/>
    <property type="gene ID" value="ACRNAN_scaffold3924.g15709"/>
</dbReference>
<keyword evidence="1" id="KW-1185">Reference proteome</keyword>
<evidence type="ECO:0000313" key="1">
    <source>
        <dbReference type="Proteomes" id="UP000887540"/>
    </source>
</evidence>
<reference evidence="2" key="1">
    <citation type="submission" date="2022-11" db="UniProtKB">
        <authorList>
            <consortium name="WormBaseParasite"/>
        </authorList>
    </citation>
    <scope>IDENTIFICATION</scope>
</reference>
<sequence length="238" mass="27594">VLDVCFNKNNMICSPMTIGRIAKNAYKKQLVECAKQTKKHNRDAPIRKKQPQKFLRLHAPSELQFVSLFGYLQIQCNTNSMDNCTNNNFKEMLSNCETAILQRSSLVNSDLERHQLLKIKLDASSRLLQYPETNRDNECLMVRSALSDIYQLHQKYCFETYVTRCLCERLTFTYSCNIDCEQLEASDLPFDQEISWQNFKGRLPDGFATPRLHELRGYNGFATPRLYESLTFGSMLAT</sequence>
<protein>
    <submittedName>
        <fullName evidence="2">Uncharacterized protein</fullName>
    </submittedName>
</protein>
<name>A0A914DU02_9BILA</name>
<accession>A0A914DU02</accession>
<dbReference type="AlphaFoldDB" id="A0A914DU02"/>
<evidence type="ECO:0000313" key="2">
    <source>
        <dbReference type="WBParaSite" id="ACRNAN_scaffold3924.g15709.t1"/>
    </source>
</evidence>
<proteinExistence type="predicted"/>
<organism evidence="1 2">
    <name type="scientific">Acrobeloides nanus</name>
    <dbReference type="NCBI Taxonomy" id="290746"/>
    <lineage>
        <taxon>Eukaryota</taxon>
        <taxon>Metazoa</taxon>
        <taxon>Ecdysozoa</taxon>
        <taxon>Nematoda</taxon>
        <taxon>Chromadorea</taxon>
        <taxon>Rhabditida</taxon>
        <taxon>Tylenchina</taxon>
        <taxon>Cephalobomorpha</taxon>
        <taxon>Cephaloboidea</taxon>
        <taxon>Cephalobidae</taxon>
        <taxon>Acrobeloides</taxon>
    </lineage>
</organism>
<dbReference type="Proteomes" id="UP000887540">
    <property type="component" value="Unplaced"/>
</dbReference>